<name>A0A0G4ELL7_VITBC</name>
<accession>A0A0G4ELL7</accession>
<dbReference type="VEuPathDB" id="CryptoDB:Vbra_7784"/>
<sequence length="88" mass="9228">MGCPLIRRAAKFAADAYQGEQVQGDGLPSMPHAHPSMASIMADGSIQLCRLEGKMVVEALMVQLCVVGSGMACGMRHVSDATPGCHEL</sequence>
<proteinExistence type="predicted"/>
<dbReference type="InParanoid" id="A0A0G4ELL7"/>
<evidence type="ECO:0000313" key="1">
    <source>
        <dbReference type="EMBL" id="CEL97909.1"/>
    </source>
</evidence>
<dbReference type="EMBL" id="CDMY01000258">
    <property type="protein sequence ID" value="CEL97909.1"/>
    <property type="molecule type" value="Genomic_DNA"/>
</dbReference>
<evidence type="ECO:0000313" key="2">
    <source>
        <dbReference type="Proteomes" id="UP000041254"/>
    </source>
</evidence>
<protein>
    <submittedName>
        <fullName evidence="1">Uncharacterized protein</fullName>
    </submittedName>
</protein>
<dbReference type="Proteomes" id="UP000041254">
    <property type="component" value="Unassembled WGS sequence"/>
</dbReference>
<reference evidence="1 2" key="1">
    <citation type="submission" date="2014-11" db="EMBL/GenBank/DDBJ databases">
        <authorList>
            <person name="Zhu J."/>
            <person name="Qi W."/>
            <person name="Song R."/>
        </authorList>
    </citation>
    <scope>NUCLEOTIDE SEQUENCE [LARGE SCALE GENOMIC DNA]</scope>
</reference>
<dbReference type="AlphaFoldDB" id="A0A0G4ELL7"/>
<organism evidence="1 2">
    <name type="scientific">Vitrella brassicaformis (strain CCMP3155)</name>
    <dbReference type="NCBI Taxonomy" id="1169540"/>
    <lineage>
        <taxon>Eukaryota</taxon>
        <taxon>Sar</taxon>
        <taxon>Alveolata</taxon>
        <taxon>Colpodellida</taxon>
        <taxon>Vitrellaceae</taxon>
        <taxon>Vitrella</taxon>
    </lineage>
</organism>
<gene>
    <name evidence="1" type="ORF">Vbra_7784</name>
</gene>
<keyword evidence="2" id="KW-1185">Reference proteome</keyword>